<dbReference type="InterPro" id="IPR036388">
    <property type="entry name" value="WH-like_DNA-bd_sf"/>
</dbReference>
<dbReference type="PANTHER" id="PTHR30346:SF26">
    <property type="entry name" value="HYDROGEN PEROXIDE-INDUCIBLE GENES ACTIVATOR"/>
    <property type="match status" value="1"/>
</dbReference>
<dbReference type="InterPro" id="IPR000847">
    <property type="entry name" value="LysR_HTH_N"/>
</dbReference>
<dbReference type="EMBL" id="VFRP01000011">
    <property type="protein sequence ID" value="TPE50160.1"/>
    <property type="molecule type" value="Genomic_DNA"/>
</dbReference>
<keyword evidence="5" id="KW-0804">Transcription</keyword>
<protein>
    <submittedName>
        <fullName evidence="7">Hydrogen peroxide-inducible genes activator</fullName>
    </submittedName>
</protein>
<dbReference type="AlphaFoldDB" id="A0A501WP89"/>
<dbReference type="PROSITE" id="PS50931">
    <property type="entry name" value="HTH_LYSR"/>
    <property type="match status" value="1"/>
</dbReference>
<accession>A0A501WP89</accession>
<dbReference type="SUPFAM" id="SSF46785">
    <property type="entry name" value="Winged helix' DNA-binding domain"/>
    <property type="match status" value="1"/>
</dbReference>
<evidence type="ECO:0000256" key="2">
    <source>
        <dbReference type="ARBA" id="ARBA00023015"/>
    </source>
</evidence>
<dbReference type="OrthoDB" id="9775392at2"/>
<dbReference type="PANTHER" id="PTHR30346">
    <property type="entry name" value="TRANSCRIPTIONAL DUAL REGULATOR HCAR-RELATED"/>
    <property type="match status" value="1"/>
</dbReference>
<evidence type="ECO:0000313" key="7">
    <source>
        <dbReference type="EMBL" id="TPE50160.1"/>
    </source>
</evidence>
<dbReference type="Proteomes" id="UP000319255">
    <property type="component" value="Unassembled WGS sequence"/>
</dbReference>
<evidence type="ECO:0000256" key="4">
    <source>
        <dbReference type="ARBA" id="ARBA00023159"/>
    </source>
</evidence>
<dbReference type="InterPro" id="IPR005119">
    <property type="entry name" value="LysR_subst-bd"/>
</dbReference>
<dbReference type="Gene3D" id="1.10.10.10">
    <property type="entry name" value="Winged helix-like DNA-binding domain superfamily/Winged helix DNA-binding domain"/>
    <property type="match status" value="1"/>
</dbReference>
<organism evidence="7 8">
    <name type="scientific">Amaricoccus solimangrovi</name>
    <dbReference type="NCBI Taxonomy" id="2589815"/>
    <lineage>
        <taxon>Bacteria</taxon>
        <taxon>Pseudomonadati</taxon>
        <taxon>Pseudomonadota</taxon>
        <taxon>Alphaproteobacteria</taxon>
        <taxon>Rhodobacterales</taxon>
        <taxon>Paracoccaceae</taxon>
        <taxon>Amaricoccus</taxon>
    </lineage>
</organism>
<evidence type="ECO:0000259" key="6">
    <source>
        <dbReference type="PROSITE" id="PS50931"/>
    </source>
</evidence>
<dbReference type="Pfam" id="PF00126">
    <property type="entry name" value="HTH_1"/>
    <property type="match status" value="1"/>
</dbReference>
<name>A0A501WP89_9RHOB</name>
<gene>
    <name evidence="7" type="ORF">FJM51_12290</name>
</gene>
<feature type="domain" description="HTH lysR-type" evidence="6">
    <location>
        <begin position="3"/>
        <end position="60"/>
    </location>
</feature>
<keyword evidence="2" id="KW-0805">Transcription regulation</keyword>
<sequence length="313" mass="33803">MEITLRQLRYMVALAEEGGFGRAAASVNVSQPALSVQIRELETSLGVELFERRPREVVPTPAGREALIHARRVMEELGELRRISRWRGGLGGRLRLGIIPTVAPYLLPAALPLLRGRDLALDLGVREGQTQALLDELRGGALDAAIVALPIGARDLIEEPLFEDRFLLGGSETQIAALGARPVSPAEMRPDRLLLLEDGHCLTDQALAACALARDSGRLDLRASSLSTLCRLVEEGFGLTLIPELALRVERAAAPGLALRRFSAPEPRRAIGLVRRARSADDGWFSELAQLLSDAGRAEIAHAEALSPPRIAA</sequence>
<keyword evidence="4" id="KW-0010">Activator</keyword>
<dbReference type="InterPro" id="IPR036390">
    <property type="entry name" value="WH_DNA-bd_sf"/>
</dbReference>
<reference evidence="7 8" key="1">
    <citation type="submission" date="2019-06" db="EMBL/GenBank/DDBJ databases">
        <title>A novel bacterium of genus Amaricoccus, isolated from marine sediment.</title>
        <authorList>
            <person name="Huang H."/>
            <person name="Mo K."/>
            <person name="Hu Y."/>
        </authorList>
    </citation>
    <scope>NUCLEOTIDE SEQUENCE [LARGE SCALE GENOMIC DNA]</scope>
    <source>
        <strain evidence="7 8">HB172011</strain>
    </source>
</reference>
<dbReference type="GO" id="GO:0003677">
    <property type="term" value="F:DNA binding"/>
    <property type="evidence" value="ECO:0007669"/>
    <property type="project" value="UniProtKB-KW"/>
</dbReference>
<dbReference type="RefSeq" id="WP_140454444.1">
    <property type="nucleotide sequence ID" value="NZ_VFRP01000011.1"/>
</dbReference>
<dbReference type="PRINTS" id="PR00039">
    <property type="entry name" value="HTHLYSR"/>
</dbReference>
<proteinExistence type="inferred from homology"/>
<dbReference type="CDD" id="cd08411">
    <property type="entry name" value="PBP2_OxyR"/>
    <property type="match status" value="1"/>
</dbReference>
<keyword evidence="8" id="KW-1185">Reference proteome</keyword>
<evidence type="ECO:0000313" key="8">
    <source>
        <dbReference type="Proteomes" id="UP000319255"/>
    </source>
</evidence>
<dbReference type="Gene3D" id="3.40.190.10">
    <property type="entry name" value="Periplasmic binding protein-like II"/>
    <property type="match status" value="2"/>
</dbReference>
<dbReference type="FunFam" id="1.10.10.10:FF:000001">
    <property type="entry name" value="LysR family transcriptional regulator"/>
    <property type="match status" value="1"/>
</dbReference>
<evidence type="ECO:0000256" key="3">
    <source>
        <dbReference type="ARBA" id="ARBA00023125"/>
    </source>
</evidence>
<evidence type="ECO:0000256" key="5">
    <source>
        <dbReference type="ARBA" id="ARBA00023163"/>
    </source>
</evidence>
<dbReference type="GO" id="GO:0032993">
    <property type="term" value="C:protein-DNA complex"/>
    <property type="evidence" value="ECO:0007669"/>
    <property type="project" value="TreeGrafter"/>
</dbReference>
<evidence type="ECO:0000256" key="1">
    <source>
        <dbReference type="ARBA" id="ARBA00009437"/>
    </source>
</evidence>
<dbReference type="Pfam" id="PF03466">
    <property type="entry name" value="LysR_substrate"/>
    <property type="match status" value="1"/>
</dbReference>
<dbReference type="SUPFAM" id="SSF53850">
    <property type="entry name" value="Periplasmic binding protein-like II"/>
    <property type="match status" value="1"/>
</dbReference>
<keyword evidence="3" id="KW-0238">DNA-binding</keyword>
<comment type="similarity">
    <text evidence="1">Belongs to the LysR transcriptional regulatory family.</text>
</comment>
<comment type="caution">
    <text evidence="7">The sequence shown here is derived from an EMBL/GenBank/DDBJ whole genome shotgun (WGS) entry which is preliminary data.</text>
</comment>
<dbReference type="GO" id="GO:0003700">
    <property type="term" value="F:DNA-binding transcription factor activity"/>
    <property type="evidence" value="ECO:0007669"/>
    <property type="project" value="InterPro"/>
</dbReference>